<dbReference type="EMBL" id="CAJPWZ010001105">
    <property type="protein sequence ID" value="CAG2208363.1"/>
    <property type="molecule type" value="Genomic_DNA"/>
</dbReference>
<evidence type="ECO:0000313" key="1">
    <source>
        <dbReference type="EMBL" id="CAG2208363.1"/>
    </source>
</evidence>
<name>A0A8S3RNA9_MYTED</name>
<protein>
    <submittedName>
        <fullName evidence="1">Uncharacterized protein</fullName>
    </submittedName>
</protein>
<dbReference type="AlphaFoldDB" id="A0A8S3RNA9"/>
<sequence>MTSIERENFLRHAILVVDHSKAALVSLVELDMANKGQTFEQFVNTNQHEIYHLYSSMCCQCSPGHYPSRSSRILHQSQIELLFDRSLKLPCHNKARRLTEFCCSMAKVSLCTDVLDLTLAKCLLFNFCDDVFWFSCLQFKSNTFEDFLNNNKHELYHLWQNNAPCCQCMPGYTFPTKYSVLDKNDLMKMFNAVLLPCTNHRKRPRPGDILSIYSVAAAPGITLSNIDPLVSRIILQHCCTLRMAVETLIHIRNQDYGHAKEGVMSDNDYNTSVAKIELLKCVTRKHNLSRNYSVANIEPCLCEIRKKIAEKAGKIPKLMDECVRKGLPRTTYGKVQPGVS</sequence>
<accession>A0A8S3RNA9</accession>
<dbReference type="Proteomes" id="UP000683360">
    <property type="component" value="Unassembled WGS sequence"/>
</dbReference>
<organism evidence="1 2">
    <name type="scientific">Mytilus edulis</name>
    <name type="common">Blue mussel</name>
    <dbReference type="NCBI Taxonomy" id="6550"/>
    <lineage>
        <taxon>Eukaryota</taxon>
        <taxon>Metazoa</taxon>
        <taxon>Spiralia</taxon>
        <taxon>Lophotrochozoa</taxon>
        <taxon>Mollusca</taxon>
        <taxon>Bivalvia</taxon>
        <taxon>Autobranchia</taxon>
        <taxon>Pteriomorphia</taxon>
        <taxon>Mytilida</taxon>
        <taxon>Mytiloidea</taxon>
        <taxon>Mytilidae</taxon>
        <taxon>Mytilinae</taxon>
        <taxon>Mytilus</taxon>
    </lineage>
</organism>
<comment type="caution">
    <text evidence="1">The sequence shown here is derived from an EMBL/GenBank/DDBJ whole genome shotgun (WGS) entry which is preliminary data.</text>
</comment>
<gene>
    <name evidence="1" type="ORF">MEDL_22530</name>
</gene>
<evidence type="ECO:0000313" key="2">
    <source>
        <dbReference type="Proteomes" id="UP000683360"/>
    </source>
</evidence>
<reference evidence="1" key="1">
    <citation type="submission" date="2021-03" db="EMBL/GenBank/DDBJ databases">
        <authorList>
            <person name="Bekaert M."/>
        </authorList>
    </citation>
    <scope>NUCLEOTIDE SEQUENCE</scope>
</reference>
<keyword evidence="2" id="KW-1185">Reference proteome</keyword>
<proteinExistence type="predicted"/>